<evidence type="ECO:0000256" key="4">
    <source>
        <dbReference type="ARBA" id="ARBA00022729"/>
    </source>
</evidence>
<dbReference type="GO" id="GO:0005615">
    <property type="term" value="C:extracellular space"/>
    <property type="evidence" value="ECO:0007669"/>
    <property type="project" value="TreeGrafter"/>
</dbReference>
<dbReference type="Proteomes" id="UP001177744">
    <property type="component" value="Unassembled WGS sequence"/>
</dbReference>
<protein>
    <recommendedName>
        <fullName evidence="8">IGF like family member 1</fullName>
    </recommendedName>
</protein>
<comment type="caution">
    <text evidence="6">The sequence shown here is derived from an EMBL/GenBank/DDBJ whole genome shotgun (WGS) entry which is preliminary data.</text>
</comment>
<comment type="similarity">
    <text evidence="2">Belongs to the IGFL family.</text>
</comment>
<evidence type="ECO:0000256" key="5">
    <source>
        <dbReference type="SAM" id="SignalP"/>
    </source>
</evidence>
<organism evidence="6 7">
    <name type="scientific">Cnephaeus nilssonii</name>
    <name type="common">Northern bat</name>
    <name type="synonym">Eptesicus nilssonii</name>
    <dbReference type="NCBI Taxonomy" id="3371016"/>
    <lineage>
        <taxon>Eukaryota</taxon>
        <taxon>Metazoa</taxon>
        <taxon>Chordata</taxon>
        <taxon>Craniata</taxon>
        <taxon>Vertebrata</taxon>
        <taxon>Euteleostomi</taxon>
        <taxon>Mammalia</taxon>
        <taxon>Eutheria</taxon>
        <taxon>Laurasiatheria</taxon>
        <taxon>Chiroptera</taxon>
        <taxon>Yangochiroptera</taxon>
        <taxon>Vespertilionidae</taxon>
        <taxon>Cnephaeus</taxon>
    </lineage>
</organism>
<dbReference type="AlphaFoldDB" id="A0AA40LEP2"/>
<evidence type="ECO:0000313" key="7">
    <source>
        <dbReference type="Proteomes" id="UP001177744"/>
    </source>
</evidence>
<feature type="signal peptide" evidence="5">
    <location>
        <begin position="1"/>
        <end position="19"/>
    </location>
</feature>
<feature type="chain" id="PRO_5041461412" description="IGF like family member 1" evidence="5">
    <location>
        <begin position="20"/>
        <end position="120"/>
    </location>
</feature>
<dbReference type="InterPro" id="IPR032744">
    <property type="entry name" value="IGFL"/>
</dbReference>
<dbReference type="PANTHER" id="PTHR34827:SF2">
    <property type="entry name" value="INSULIN GROWTH FACTOR-LIKE FAMILY MEMBER 1"/>
    <property type="match status" value="1"/>
</dbReference>
<sequence length="120" mass="12971">MAAPSAALIQLLPTAFSTALCTISLLCSHGAPEGPRMGAACPAIWATPALSPPVSPTGAHLMLCQSLSRCGDKFYHPQQHCCYDDAVVPLSRTRKCGNCTFRVCFEQCCPWSFRPQEPSW</sequence>
<evidence type="ECO:0000256" key="2">
    <source>
        <dbReference type="ARBA" id="ARBA00009529"/>
    </source>
</evidence>
<keyword evidence="3" id="KW-0964">Secreted</keyword>
<dbReference type="EMBL" id="JAULJE010000021">
    <property type="protein sequence ID" value="KAK1330045.1"/>
    <property type="molecule type" value="Genomic_DNA"/>
</dbReference>
<gene>
    <name evidence="6" type="ORF">QTO34_010230</name>
</gene>
<keyword evidence="7" id="KW-1185">Reference proteome</keyword>
<reference evidence="6" key="1">
    <citation type="submission" date="2023-06" db="EMBL/GenBank/DDBJ databases">
        <title>Reference genome for the Northern bat (Eptesicus nilssonii), a most northern bat species.</title>
        <authorList>
            <person name="Laine V.N."/>
            <person name="Pulliainen A.T."/>
            <person name="Lilley T.M."/>
        </authorList>
    </citation>
    <scope>NUCLEOTIDE SEQUENCE</scope>
    <source>
        <strain evidence="6">BLF_Eptnil</strain>
        <tissue evidence="6">Kidney</tissue>
    </source>
</reference>
<evidence type="ECO:0000256" key="3">
    <source>
        <dbReference type="ARBA" id="ARBA00022525"/>
    </source>
</evidence>
<accession>A0AA40LEP2</accession>
<dbReference type="GO" id="GO:0005102">
    <property type="term" value="F:signaling receptor binding"/>
    <property type="evidence" value="ECO:0007669"/>
    <property type="project" value="TreeGrafter"/>
</dbReference>
<comment type="subcellular location">
    <subcellularLocation>
        <location evidence="1">Secreted</location>
    </subcellularLocation>
</comment>
<proteinExistence type="inferred from homology"/>
<dbReference type="PANTHER" id="PTHR34827">
    <property type="entry name" value="INSULIN GROWTH FACTOR-LIKE FAMILY MEMBER 3-RELATED"/>
    <property type="match status" value="1"/>
</dbReference>
<evidence type="ECO:0000256" key="1">
    <source>
        <dbReference type="ARBA" id="ARBA00004613"/>
    </source>
</evidence>
<evidence type="ECO:0008006" key="8">
    <source>
        <dbReference type="Google" id="ProtNLM"/>
    </source>
</evidence>
<evidence type="ECO:0000313" key="6">
    <source>
        <dbReference type="EMBL" id="KAK1330045.1"/>
    </source>
</evidence>
<keyword evidence="4 5" id="KW-0732">Signal</keyword>
<name>A0AA40LEP2_CNENI</name>
<dbReference type="Pfam" id="PF14653">
    <property type="entry name" value="IGFL"/>
    <property type="match status" value="1"/>
</dbReference>